<name>A0A382ADH9_9ZZZZ</name>
<dbReference type="AlphaFoldDB" id="A0A382ADH9"/>
<dbReference type="Pfam" id="PF00120">
    <property type="entry name" value="Gln-synt_C"/>
    <property type="match status" value="1"/>
</dbReference>
<gene>
    <name evidence="3" type="ORF">METZ01_LOCUS152258</name>
</gene>
<evidence type="ECO:0000259" key="2">
    <source>
        <dbReference type="PROSITE" id="PS51987"/>
    </source>
</evidence>
<feature type="non-terminal residue" evidence="3">
    <location>
        <position position="1"/>
    </location>
</feature>
<feature type="domain" description="GS catalytic" evidence="2">
    <location>
        <begin position="1"/>
        <end position="126"/>
    </location>
</feature>
<evidence type="ECO:0000313" key="3">
    <source>
        <dbReference type="EMBL" id="SVA99404.1"/>
    </source>
</evidence>
<evidence type="ECO:0000256" key="1">
    <source>
        <dbReference type="ARBA" id="ARBA00022598"/>
    </source>
</evidence>
<dbReference type="PANTHER" id="PTHR43785">
    <property type="entry name" value="GAMMA-GLUTAMYLPUTRESCINE SYNTHETASE"/>
    <property type="match status" value="1"/>
</dbReference>
<reference evidence="3" key="1">
    <citation type="submission" date="2018-05" db="EMBL/GenBank/DDBJ databases">
        <authorList>
            <person name="Lanie J.A."/>
            <person name="Ng W.-L."/>
            <person name="Kazmierczak K.M."/>
            <person name="Andrzejewski T.M."/>
            <person name="Davidsen T.M."/>
            <person name="Wayne K.J."/>
            <person name="Tettelin H."/>
            <person name="Glass J.I."/>
            <person name="Rusch D."/>
            <person name="Podicherti R."/>
            <person name="Tsui H.-C.T."/>
            <person name="Winkler M.E."/>
        </authorList>
    </citation>
    <scope>NUCLEOTIDE SEQUENCE</scope>
</reference>
<dbReference type="InterPro" id="IPR008146">
    <property type="entry name" value="Gln_synth_cat_dom"/>
</dbReference>
<dbReference type="GO" id="GO:0006542">
    <property type="term" value="P:glutamine biosynthetic process"/>
    <property type="evidence" value="ECO:0007669"/>
    <property type="project" value="TreeGrafter"/>
</dbReference>
<dbReference type="SUPFAM" id="SSF55931">
    <property type="entry name" value="Glutamine synthetase/guanido kinase"/>
    <property type="match status" value="1"/>
</dbReference>
<protein>
    <recommendedName>
        <fullName evidence="2">GS catalytic domain-containing protein</fullName>
    </recommendedName>
</protein>
<keyword evidence="1" id="KW-0436">Ligase</keyword>
<sequence>WGWGNRGAMLRVIGGHADPGTRIENRVGDPAANPYLYLCAQIIAGLDGIDQVLDPGPPTETPYETSAERLPASLMEAIAAFRSDTVFRKALGDSFCDYLLALKEAEVARFLSEVTDWEQKEYFSVF</sequence>
<organism evidence="3">
    <name type="scientific">marine metagenome</name>
    <dbReference type="NCBI Taxonomy" id="408172"/>
    <lineage>
        <taxon>unclassified sequences</taxon>
        <taxon>metagenomes</taxon>
        <taxon>ecological metagenomes</taxon>
    </lineage>
</organism>
<dbReference type="PANTHER" id="PTHR43785:SF12">
    <property type="entry name" value="TYPE-1 GLUTAMINE SYNTHETASE 2"/>
    <property type="match status" value="1"/>
</dbReference>
<dbReference type="GO" id="GO:0004356">
    <property type="term" value="F:glutamine synthetase activity"/>
    <property type="evidence" value="ECO:0007669"/>
    <property type="project" value="InterPro"/>
</dbReference>
<accession>A0A382ADH9</accession>
<dbReference type="PROSITE" id="PS51987">
    <property type="entry name" value="GS_CATALYTIC"/>
    <property type="match status" value="1"/>
</dbReference>
<dbReference type="InterPro" id="IPR014746">
    <property type="entry name" value="Gln_synth/guanido_kin_cat_dom"/>
</dbReference>
<proteinExistence type="predicted"/>
<dbReference type="EMBL" id="UINC01024879">
    <property type="protein sequence ID" value="SVA99404.1"/>
    <property type="molecule type" value="Genomic_DNA"/>
</dbReference>
<dbReference type="Gene3D" id="3.30.590.10">
    <property type="entry name" value="Glutamine synthetase/guanido kinase, catalytic domain"/>
    <property type="match status" value="1"/>
</dbReference>